<evidence type="ECO:0000313" key="3">
    <source>
        <dbReference type="EMBL" id="MEB8342664.1"/>
    </source>
</evidence>
<keyword evidence="2" id="KW-0812">Transmembrane</keyword>
<feature type="transmembrane region" description="Helical" evidence="2">
    <location>
        <begin position="241"/>
        <end position="262"/>
    </location>
</feature>
<feature type="compositionally biased region" description="Pro residues" evidence="1">
    <location>
        <begin position="11"/>
        <end position="68"/>
    </location>
</feature>
<organism evidence="3 4">
    <name type="scientific">Streptomyces endophyticus</name>
    <dbReference type="NCBI Taxonomy" id="714166"/>
    <lineage>
        <taxon>Bacteria</taxon>
        <taxon>Bacillati</taxon>
        <taxon>Actinomycetota</taxon>
        <taxon>Actinomycetes</taxon>
        <taxon>Kitasatosporales</taxon>
        <taxon>Streptomycetaceae</taxon>
        <taxon>Streptomyces</taxon>
    </lineage>
</organism>
<evidence type="ECO:0000256" key="2">
    <source>
        <dbReference type="SAM" id="Phobius"/>
    </source>
</evidence>
<feature type="transmembrane region" description="Helical" evidence="2">
    <location>
        <begin position="77"/>
        <end position="98"/>
    </location>
</feature>
<name>A0ABU6FFN9_9ACTN</name>
<feature type="region of interest" description="Disordered" evidence="1">
    <location>
        <begin position="138"/>
        <end position="165"/>
    </location>
</feature>
<feature type="transmembrane region" description="Helical" evidence="2">
    <location>
        <begin position="194"/>
        <end position="214"/>
    </location>
</feature>
<keyword evidence="2" id="KW-1133">Transmembrane helix</keyword>
<dbReference type="RefSeq" id="WP_326022222.1">
    <property type="nucleotide sequence ID" value="NZ_JAOZYC010000169.1"/>
</dbReference>
<dbReference type="EMBL" id="JAOZYC010000169">
    <property type="protein sequence ID" value="MEB8342664.1"/>
    <property type="molecule type" value="Genomic_DNA"/>
</dbReference>
<dbReference type="Proteomes" id="UP001354931">
    <property type="component" value="Unassembled WGS sequence"/>
</dbReference>
<keyword evidence="2" id="KW-0472">Membrane</keyword>
<feature type="compositionally biased region" description="Polar residues" evidence="1">
    <location>
        <begin position="156"/>
        <end position="165"/>
    </location>
</feature>
<gene>
    <name evidence="3" type="ORF">OKJ99_34735</name>
</gene>
<protein>
    <submittedName>
        <fullName evidence="3">Uncharacterized protein</fullName>
    </submittedName>
</protein>
<comment type="caution">
    <text evidence="3">The sequence shown here is derived from an EMBL/GenBank/DDBJ whole genome shotgun (WGS) entry which is preliminary data.</text>
</comment>
<feature type="region of interest" description="Disordered" evidence="1">
    <location>
        <begin position="1"/>
        <end position="68"/>
    </location>
</feature>
<accession>A0ABU6FFN9</accession>
<reference evidence="3 4" key="1">
    <citation type="submission" date="2022-10" db="EMBL/GenBank/DDBJ databases">
        <authorList>
            <person name="Xie J."/>
            <person name="Shen N."/>
        </authorList>
    </citation>
    <scope>NUCLEOTIDE SEQUENCE [LARGE SCALE GENOMIC DNA]</scope>
    <source>
        <strain evidence="3 4">YIM65594</strain>
    </source>
</reference>
<proteinExistence type="predicted"/>
<sequence length="263" mass="27490">MSHYQQQPNPGGYPPPPPGGYPPPGPYQQQPAPGPYPQQGPPPAPYPQQPPGAYPPPQAPAPAPMPPKHQVPLKARLIGVCVMLVTLIAGGIFAWQAMYAAGLRGTHGEFTVSQCSTQTVSYRSHGKHRTREEVECHGTFSADGGKGSDPNAFLEPSSSHSAGSKISVTQTDSASTLESRQFSYVEASAWNGGLMFAFAFAWLIGTALGAFMTVTGHTGRRSRVSYGAAWRSTAGGATRPVLFGLAAVGALGVVVSLLLGLVL</sequence>
<feature type="compositionally biased region" description="Low complexity" evidence="1">
    <location>
        <begin position="1"/>
        <end position="10"/>
    </location>
</feature>
<evidence type="ECO:0000256" key="1">
    <source>
        <dbReference type="SAM" id="MobiDB-lite"/>
    </source>
</evidence>
<keyword evidence="4" id="KW-1185">Reference proteome</keyword>
<evidence type="ECO:0000313" key="4">
    <source>
        <dbReference type="Proteomes" id="UP001354931"/>
    </source>
</evidence>